<dbReference type="Proteomes" id="UP000025227">
    <property type="component" value="Unplaced"/>
</dbReference>
<proteinExistence type="predicted"/>
<feature type="compositionally biased region" description="Basic and acidic residues" evidence="1">
    <location>
        <begin position="88"/>
        <end position="114"/>
    </location>
</feature>
<reference evidence="4" key="1">
    <citation type="submission" date="2020-12" db="UniProtKB">
        <authorList>
            <consortium name="WormBaseParasite"/>
        </authorList>
    </citation>
    <scope>IDENTIFICATION</scope>
    <source>
        <strain evidence="4">MHco3</strain>
    </source>
</reference>
<feature type="compositionally biased region" description="Polar residues" evidence="1">
    <location>
        <begin position="474"/>
        <end position="504"/>
    </location>
</feature>
<dbReference type="AlphaFoldDB" id="A0A7I4YEA5"/>
<feature type="region of interest" description="Disordered" evidence="1">
    <location>
        <begin position="680"/>
        <end position="709"/>
    </location>
</feature>
<feature type="region of interest" description="Disordered" evidence="1">
    <location>
        <begin position="1"/>
        <end position="120"/>
    </location>
</feature>
<evidence type="ECO:0000259" key="2">
    <source>
        <dbReference type="PROSITE" id="PS51082"/>
    </source>
</evidence>
<accession>A0A7I4YEA5</accession>
<feature type="compositionally biased region" description="Low complexity" evidence="1">
    <location>
        <begin position="576"/>
        <end position="589"/>
    </location>
</feature>
<protein>
    <submittedName>
        <fullName evidence="4">WH2 domain-containing protein</fullName>
    </submittedName>
</protein>
<feature type="region of interest" description="Disordered" evidence="1">
    <location>
        <begin position="294"/>
        <end position="382"/>
    </location>
</feature>
<feature type="region of interest" description="Disordered" evidence="1">
    <location>
        <begin position="773"/>
        <end position="821"/>
    </location>
</feature>
<evidence type="ECO:0000313" key="3">
    <source>
        <dbReference type="Proteomes" id="UP000025227"/>
    </source>
</evidence>
<feature type="compositionally biased region" description="Pro residues" evidence="1">
    <location>
        <begin position="776"/>
        <end position="802"/>
    </location>
</feature>
<feature type="region of interest" description="Disordered" evidence="1">
    <location>
        <begin position="183"/>
        <end position="218"/>
    </location>
</feature>
<dbReference type="InterPro" id="IPR003124">
    <property type="entry name" value="WH2_dom"/>
</dbReference>
<feature type="domain" description="WH2" evidence="2">
    <location>
        <begin position="847"/>
        <end position="867"/>
    </location>
</feature>
<dbReference type="OrthoDB" id="5857858at2759"/>
<name>A0A7I4YEA5_HAECO</name>
<feature type="compositionally biased region" description="Polar residues" evidence="1">
    <location>
        <begin position="302"/>
        <end position="313"/>
    </location>
</feature>
<dbReference type="OMA" id="PRMVEYK"/>
<keyword evidence="3" id="KW-1185">Reference proteome</keyword>
<feature type="compositionally biased region" description="Low complexity" evidence="1">
    <location>
        <begin position="337"/>
        <end position="358"/>
    </location>
</feature>
<dbReference type="WBParaSite" id="HCON_00081500-00001">
    <property type="protein sequence ID" value="HCON_00081500-00001"/>
    <property type="gene ID" value="HCON_00081500"/>
</dbReference>
<feature type="region of interest" description="Disordered" evidence="1">
    <location>
        <begin position="546"/>
        <end position="595"/>
    </location>
</feature>
<evidence type="ECO:0000256" key="1">
    <source>
        <dbReference type="SAM" id="MobiDB-lite"/>
    </source>
</evidence>
<feature type="region of interest" description="Disordered" evidence="1">
    <location>
        <begin position="431"/>
        <end position="504"/>
    </location>
</feature>
<feature type="compositionally biased region" description="Polar residues" evidence="1">
    <location>
        <begin position="366"/>
        <end position="382"/>
    </location>
</feature>
<organism evidence="3 4">
    <name type="scientific">Haemonchus contortus</name>
    <name type="common">Barber pole worm</name>
    <dbReference type="NCBI Taxonomy" id="6289"/>
    <lineage>
        <taxon>Eukaryota</taxon>
        <taxon>Metazoa</taxon>
        <taxon>Ecdysozoa</taxon>
        <taxon>Nematoda</taxon>
        <taxon>Chromadorea</taxon>
        <taxon>Rhabditida</taxon>
        <taxon>Rhabditina</taxon>
        <taxon>Rhabditomorpha</taxon>
        <taxon>Strongyloidea</taxon>
        <taxon>Trichostrongylidae</taxon>
        <taxon>Haemonchus</taxon>
    </lineage>
</organism>
<dbReference type="PROSITE" id="PS51082">
    <property type="entry name" value="WH2"/>
    <property type="match status" value="1"/>
</dbReference>
<sequence length="870" mass="94997">MGLFSLFKKKSAASGGKGKASKHGSSSIKHESDSVPKDSTTLAQPTAEMPKSKKKGAAPTPPEPEPNTTPVNDSTGKPVESAVEEDVTSGKEELDKQLEEKSTMSKEKEGDETAAHQPVVHDVIHYSPEGTVRTPTFSPTPHQSDVPFVERKSNIILNDKTGYKTIRVTQFDGSVGRTVDKKMMESTSPEPSPLPSAIRSKFEESRSPEQVPMKKKPSQEELFLLTTEDIGELRRAAEITQEYGALKAKFELWQALQSRNRNSPEARQLHMELIHQHDSLMKKLQQVTDTAVPMAKKRPSIASDTFSPWSSSGAPKMYQHSRRPGSGDSRPMVPMVSHSSYSVTSSHSLSPTTSTSSEGTERSVIVSKTSRSIATGNSVSPNIRRTEVAREKHQPFSRAQIFTEEVISREEERERALQRIIEEAKELKRKEHELREANGTVTSAPKRPAVHTPTPKRAEPPLSQKSPRTDARSTRSNVQKVAHQIQSSDGNNNSIRNRTSTPVNSLATLRRDTPTVFPVRPLVQNRHHYPPVKAIHTNEIVYETWSGSRSDHHPRSQPFNTPPPPQKHEKSKTSRPALPAFSASSPSLAGQEANKASLTVGRKINTSSSALHPQISQTSAATNNPPAKLPLAALRALSSETLESSPSPLSPNVESNIRKVKESVKQQTLSRKAANEILLKSQTESSSNAVATTESSASSGNSPTLSVGVNGTSIFVRSTSENGETTNNIANMLKQGLPTLKKVGTPVEKGGITLGKVLDSSTENAMQETVFAQLPPLTPPPPPPPPPPPTLFASTPRPPSNPMPRRRPPPQSLPHSTSLISMRDLERQKTKLKPAVVTEKHVTPMDVRDSLMAEIRNAGGIRALRRTPRM</sequence>
<dbReference type="GO" id="GO:0003779">
    <property type="term" value="F:actin binding"/>
    <property type="evidence" value="ECO:0007669"/>
    <property type="project" value="InterPro"/>
</dbReference>
<evidence type="ECO:0000313" key="4">
    <source>
        <dbReference type="WBParaSite" id="HCON_00081500-00001"/>
    </source>
</evidence>